<feature type="compositionally biased region" description="Basic and acidic residues" evidence="1">
    <location>
        <begin position="262"/>
        <end position="272"/>
    </location>
</feature>
<organism evidence="2 3">
    <name type="scientific">Pyronema omphalodes (strain CBS 100304)</name>
    <name type="common">Pyronema confluens</name>
    <dbReference type="NCBI Taxonomy" id="1076935"/>
    <lineage>
        <taxon>Eukaryota</taxon>
        <taxon>Fungi</taxon>
        <taxon>Dikarya</taxon>
        <taxon>Ascomycota</taxon>
        <taxon>Pezizomycotina</taxon>
        <taxon>Pezizomycetes</taxon>
        <taxon>Pezizales</taxon>
        <taxon>Pyronemataceae</taxon>
        <taxon>Pyronema</taxon>
    </lineage>
</organism>
<sequence>MCQWRCNFFTKCGHQPAYVETLCSHQKSERDTWTRGIIMQACGTFNIPEVQNLDDICPDCTDLKYSGSASYEDPSDEHVSHKPSLSELEAAITARHMKEKREARESSHTSAPSEKSMFYRPGSYFERPTQSNRQPTFSTQGEGSSSRQYRPSESSKLSMQQVPQVGRGGIPKQTPNKPSQGSGSSFIDQHLRAQREPKLQSFSASHSTSTYDRTSIPMPYVQLSHLSTQHNSQRPSFSSFSESSERTRTPTTPEGRQQQRTTTRDRTPESWEKSASAYFQARQRTATRESILRDPAYWARASEITNREQMSKGLSPSELGMRSITPAEWRAIQMQFIAQSLPEKQGIWQQPHSRAITTPSNDLDSRAMAAAIDGASPKKTGKGRMYPGM</sequence>
<reference evidence="2 3" key="1">
    <citation type="journal article" date="2013" name="PLoS Genet.">
        <title>The genome and development-dependent transcriptomes of Pyronema confluens: a window into fungal evolution.</title>
        <authorList>
            <person name="Traeger S."/>
            <person name="Altegoer F."/>
            <person name="Freitag M."/>
            <person name="Gabaldon T."/>
            <person name="Kempken F."/>
            <person name="Kumar A."/>
            <person name="Marcet-Houben M."/>
            <person name="Poggeler S."/>
            <person name="Stajich J.E."/>
            <person name="Nowrousian M."/>
        </authorList>
    </citation>
    <scope>NUCLEOTIDE SEQUENCE [LARGE SCALE GENOMIC DNA]</scope>
    <source>
        <strain evidence="3">CBS 100304</strain>
        <tissue evidence="2">Vegetative mycelium</tissue>
    </source>
</reference>
<feature type="region of interest" description="Disordered" evidence="1">
    <location>
        <begin position="96"/>
        <end position="274"/>
    </location>
</feature>
<keyword evidence="3" id="KW-1185">Reference proteome</keyword>
<feature type="compositionally biased region" description="Polar residues" evidence="1">
    <location>
        <begin position="128"/>
        <end position="143"/>
    </location>
</feature>
<gene>
    <name evidence="2" type="ORF">PCON_04813</name>
</gene>
<dbReference type="AlphaFoldDB" id="U4KW14"/>
<feature type="compositionally biased region" description="Low complexity" evidence="1">
    <location>
        <begin position="249"/>
        <end position="261"/>
    </location>
</feature>
<feature type="compositionally biased region" description="Low complexity" evidence="1">
    <location>
        <begin position="144"/>
        <end position="155"/>
    </location>
</feature>
<feature type="compositionally biased region" description="Low complexity" evidence="1">
    <location>
        <begin position="232"/>
        <end position="242"/>
    </location>
</feature>
<proteinExistence type="predicted"/>
<dbReference type="Proteomes" id="UP000018144">
    <property type="component" value="Unassembled WGS sequence"/>
</dbReference>
<feature type="compositionally biased region" description="Polar residues" evidence="1">
    <location>
        <begin position="173"/>
        <end position="187"/>
    </location>
</feature>
<evidence type="ECO:0000256" key="1">
    <source>
        <dbReference type="SAM" id="MobiDB-lite"/>
    </source>
</evidence>
<accession>U4KW14</accession>
<name>U4KW14_PYROM</name>
<dbReference type="OrthoDB" id="10404304at2759"/>
<feature type="compositionally biased region" description="Polar residues" evidence="1">
    <location>
        <begin position="200"/>
        <end position="213"/>
    </location>
</feature>
<dbReference type="EMBL" id="HF935238">
    <property type="protein sequence ID" value="CCX05226.1"/>
    <property type="molecule type" value="Genomic_DNA"/>
</dbReference>
<feature type="compositionally biased region" description="Basic and acidic residues" evidence="1">
    <location>
        <begin position="189"/>
        <end position="198"/>
    </location>
</feature>
<protein>
    <submittedName>
        <fullName evidence="2">Uncharacterized protein</fullName>
    </submittedName>
</protein>
<evidence type="ECO:0000313" key="2">
    <source>
        <dbReference type="EMBL" id="CCX05226.1"/>
    </source>
</evidence>
<evidence type="ECO:0000313" key="3">
    <source>
        <dbReference type="Proteomes" id="UP000018144"/>
    </source>
</evidence>